<dbReference type="OrthoDB" id="9812672at2"/>
<dbReference type="InterPro" id="IPR029058">
    <property type="entry name" value="AB_hydrolase_fold"/>
</dbReference>
<feature type="signal peptide" evidence="1">
    <location>
        <begin position="1"/>
        <end position="21"/>
    </location>
</feature>
<keyword evidence="3" id="KW-1185">Reference proteome</keyword>
<name>A0A1H7MS97_9SPHN</name>
<proteinExistence type="predicted"/>
<dbReference type="AlphaFoldDB" id="A0A1H7MS97"/>
<evidence type="ECO:0000313" key="3">
    <source>
        <dbReference type="Proteomes" id="UP000199214"/>
    </source>
</evidence>
<organism evidence="2 3">
    <name type="scientific">Sphingomonas palmae</name>
    <dbReference type="NCBI Taxonomy" id="1855283"/>
    <lineage>
        <taxon>Bacteria</taxon>
        <taxon>Pseudomonadati</taxon>
        <taxon>Pseudomonadota</taxon>
        <taxon>Alphaproteobacteria</taxon>
        <taxon>Sphingomonadales</taxon>
        <taxon>Sphingomonadaceae</taxon>
        <taxon>Sphingomonas</taxon>
    </lineage>
</organism>
<dbReference type="Proteomes" id="UP000199214">
    <property type="component" value="Unassembled WGS sequence"/>
</dbReference>
<dbReference type="STRING" id="1855283.SAMN05216382_1581"/>
<accession>A0A1H7MS97</accession>
<protein>
    <submittedName>
        <fullName evidence="2">Chlorophyllase enzyme</fullName>
    </submittedName>
</protein>
<gene>
    <name evidence="2" type="ORF">SAMN05216382_1581</name>
</gene>
<dbReference type="RefSeq" id="WP_093004967.1">
    <property type="nucleotide sequence ID" value="NZ_FNZZ01000002.1"/>
</dbReference>
<dbReference type="Gene3D" id="3.40.50.1820">
    <property type="entry name" value="alpha/beta hydrolase"/>
    <property type="match status" value="1"/>
</dbReference>
<dbReference type="EMBL" id="FNZZ01000002">
    <property type="protein sequence ID" value="SEL14170.1"/>
    <property type="molecule type" value="Genomic_DNA"/>
</dbReference>
<reference evidence="3" key="1">
    <citation type="submission" date="2016-10" db="EMBL/GenBank/DDBJ databases">
        <authorList>
            <person name="Varghese N."/>
            <person name="Submissions S."/>
        </authorList>
    </citation>
    <scope>NUCLEOTIDE SEQUENCE [LARGE SCALE GENOMIC DNA]</scope>
    <source>
        <strain evidence="3">JS21-1</strain>
    </source>
</reference>
<evidence type="ECO:0000256" key="1">
    <source>
        <dbReference type="SAM" id="SignalP"/>
    </source>
</evidence>
<evidence type="ECO:0000313" key="2">
    <source>
        <dbReference type="EMBL" id="SEL14170.1"/>
    </source>
</evidence>
<feature type="chain" id="PRO_5011513944" evidence="1">
    <location>
        <begin position="22"/>
        <end position="318"/>
    </location>
</feature>
<keyword evidence="1" id="KW-0732">Signal</keyword>
<dbReference type="SUPFAM" id="SSF53474">
    <property type="entry name" value="alpha/beta-Hydrolases"/>
    <property type="match status" value="1"/>
</dbReference>
<sequence length="318" mass="33508">MNWKIVAASLLACLCAAPGSAASYQPNGSIEQKYAADGPWATTTTATTQGCDREGNLCDIWYPTDLGSNPLRGQQGGFRHPVIVFANGTANSVPAEKNRFFLRHLASWGFVVIRSRDGNTGNGDTVRDVAAYIKAQDNDPRSVFHNRIDEDKLGLTGHSQGAATAVKLFSLGNSPFKTFVPIETPERVVCLVVDCAIAPGALTGVTAGSIFFVGGNLDPVSPLPVNLGYYLPVADRVDKVMAMVAFGSHNEIEGDPACPAGGLPGACNIGVQPMLGYPTAWFMWKLQGASDGPAAFARDGELAHAAPNWLGVASNIDD</sequence>